<gene>
    <name evidence="7" type="ORF">APT59_20710</name>
</gene>
<dbReference type="InterPro" id="IPR006685">
    <property type="entry name" value="MscS_channel_2nd"/>
</dbReference>
<comment type="subunit">
    <text evidence="5">Homoheptamer.</text>
</comment>
<reference evidence="7 8" key="1">
    <citation type="submission" date="2016-01" db="EMBL/GenBank/DDBJ databases">
        <title>Annotation of Pseudomonas oryzihabitans USDA-ARS-USMARC-56511.</title>
        <authorList>
            <person name="Harhay G.P."/>
            <person name="Harhay D.M."/>
            <person name="Smith T.P.L."/>
            <person name="Bono J.L."/>
            <person name="Heaton M.P."/>
            <person name="Clawson M.L."/>
            <person name="Chitko-Mckown C.G."/>
            <person name="Capik S.F."/>
            <person name="DeDonder K.D."/>
            <person name="Apley M.D."/>
            <person name="Lubbers B.V."/>
            <person name="White B.J."/>
            <person name="Larson R.L."/>
        </authorList>
    </citation>
    <scope>NUCLEOTIDE SEQUENCE [LARGE SCALE GENOMIC DNA]</scope>
    <source>
        <strain evidence="7 8">USDA-ARS-USMARC-56511</strain>
    </source>
</reference>
<feature type="transmembrane region" description="Helical" evidence="5">
    <location>
        <begin position="91"/>
        <end position="116"/>
    </location>
</feature>
<proteinExistence type="inferred from homology"/>
<comment type="subcellular location">
    <subcellularLocation>
        <location evidence="5">Cell inner membrane</location>
        <topology evidence="5">Multi-pass membrane protein</topology>
    </subcellularLocation>
    <subcellularLocation>
        <location evidence="1">Membrane</location>
    </subcellularLocation>
</comment>
<dbReference type="Proteomes" id="UP000064137">
    <property type="component" value="Chromosome"/>
</dbReference>
<dbReference type="PANTHER" id="PTHR30221">
    <property type="entry name" value="SMALL-CONDUCTANCE MECHANOSENSITIVE CHANNEL"/>
    <property type="match status" value="1"/>
</dbReference>
<keyword evidence="3 5" id="KW-1133">Transmembrane helix</keyword>
<feature type="transmembrane region" description="Helical" evidence="5">
    <location>
        <begin position="12"/>
        <end position="32"/>
    </location>
</feature>
<keyword evidence="5" id="KW-0407">Ion channel</keyword>
<comment type="similarity">
    <text evidence="5">Belongs to the MscS (TC 1.A.23) family.</text>
</comment>
<keyword evidence="4 5" id="KW-0472">Membrane</keyword>
<evidence type="ECO:0000256" key="5">
    <source>
        <dbReference type="RuleBase" id="RU369025"/>
    </source>
</evidence>
<dbReference type="PANTHER" id="PTHR30221:SF8">
    <property type="entry name" value="SMALL-CONDUCTANCE MECHANOSENSITIVE CHANNEL"/>
    <property type="match status" value="1"/>
</dbReference>
<evidence type="ECO:0000256" key="2">
    <source>
        <dbReference type="ARBA" id="ARBA00022692"/>
    </source>
</evidence>
<comment type="function">
    <text evidence="5">Mechanosensitive channel that participates in the regulation of osmotic pressure changes within the cell, opening in response to stretch forces in the membrane lipid bilayer, without the need for other proteins. Contributes to normal resistance to hypoosmotic shock. Forms an ion channel of 1.0 nanosiemens conductance with a slight preference for anions.</text>
</comment>
<dbReference type="InterPro" id="IPR045275">
    <property type="entry name" value="MscS_archaea/bacteria_type"/>
</dbReference>
<dbReference type="Gene3D" id="2.30.30.60">
    <property type="match status" value="1"/>
</dbReference>
<keyword evidence="2 5" id="KW-0812">Transmembrane</keyword>
<keyword evidence="5" id="KW-0406">Ion transport</keyword>
<evidence type="ECO:0000256" key="1">
    <source>
        <dbReference type="ARBA" id="ARBA00004370"/>
    </source>
</evidence>
<dbReference type="Pfam" id="PF00924">
    <property type="entry name" value="MS_channel_2nd"/>
    <property type="match status" value="1"/>
</dbReference>
<feature type="domain" description="Mechanosensitive ion channel MscS" evidence="6">
    <location>
        <begin position="105"/>
        <end position="176"/>
    </location>
</feature>
<organism evidence="7 8">
    <name type="scientific">Pseudomonas oryzihabitans</name>
    <dbReference type="NCBI Taxonomy" id="47885"/>
    <lineage>
        <taxon>Bacteria</taxon>
        <taxon>Pseudomonadati</taxon>
        <taxon>Pseudomonadota</taxon>
        <taxon>Gammaproteobacteria</taxon>
        <taxon>Pseudomonadales</taxon>
        <taxon>Pseudomonadaceae</taxon>
        <taxon>Pseudomonas</taxon>
    </lineage>
</organism>
<dbReference type="GO" id="GO:0008381">
    <property type="term" value="F:mechanosensitive monoatomic ion channel activity"/>
    <property type="evidence" value="ECO:0007669"/>
    <property type="project" value="InterPro"/>
</dbReference>
<dbReference type="Gene3D" id="1.10.287.1260">
    <property type="match status" value="1"/>
</dbReference>
<dbReference type="AlphaFoldDB" id="A0A0U4P813"/>
<evidence type="ECO:0000313" key="7">
    <source>
        <dbReference type="EMBL" id="ALZ86510.1"/>
    </source>
</evidence>
<dbReference type="EMBL" id="CP013987">
    <property type="protein sequence ID" value="ALZ86510.1"/>
    <property type="molecule type" value="Genomic_DNA"/>
</dbReference>
<dbReference type="InterPro" id="IPR010920">
    <property type="entry name" value="LSM_dom_sf"/>
</dbReference>
<evidence type="ECO:0000256" key="4">
    <source>
        <dbReference type="ARBA" id="ARBA00023136"/>
    </source>
</evidence>
<dbReference type="SUPFAM" id="SSF50182">
    <property type="entry name" value="Sm-like ribonucleoproteins"/>
    <property type="match status" value="1"/>
</dbReference>
<dbReference type="OrthoDB" id="8685113at2"/>
<dbReference type="GO" id="GO:0005886">
    <property type="term" value="C:plasma membrane"/>
    <property type="evidence" value="ECO:0007669"/>
    <property type="project" value="UniProtKB-SubCell"/>
</dbReference>
<comment type="caution">
    <text evidence="5">Lacks conserved residue(s) required for the propagation of feature annotation.</text>
</comment>
<accession>A0A0U4P813</accession>
<sequence length="192" mass="21314">MIEWLHTWLPGWGDYLLVAGQVALVLLIGYVLQRIVARAVTGLGERYPLPPQIVLGLRGTLRWLIMGSAILMALERFGVSAAVLWTAISGFVAVAAVAFFAIWSVLSNLFCAVLIFTVGPFRLGDRIEVLDASDKPGIKGRVVAINMLFVTLQELDDNQEGALVQIPNTQFFQKSVRRWRDADGSFDFHLDR</sequence>
<evidence type="ECO:0000313" key="8">
    <source>
        <dbReference type="Proteomes" id="UP000064137"/>
    </source>
</evidence>
<keyword evidence="5" id="KW-0997">Cell inner membrane</keyword>
<protein>
    <recommendedName>
        <fullName evidence="5">Small-conductance mechanosensitive channel</fullName>
    </recommendedName>
</protein>
<evidence type="ECO:0000259" key="6">
    <source>
        <dbReference type="Pfam" id="PF00924"/>
    </source>
</evidence>
<keyword evidence="5" id="KW-0813">Transport</keyword>
<evidence type="ECO:0000256" key="3">
    <source>
        <dbReference type="ARBA" id="ARBA00022989"/>
    </source>
</evidence>
<dbReference type="InterPro" id="IPR023408">
    <property type="entry name" value="MscS_beta-dom_sf"/>
</dbReference>
<keyword evidence="5" id="KW-1003">Cell membrane</keyword>
<dbReference type="KEGG" id="por:APT59_20710"/>
<name>A0A0U4P813_9PSED</name>
<feature type="transmembrane region" description="Helical" evidence="5">
    <location>
        <begin position="63"/>
        <end position="85"/>
    </location>
</feature>